<evidence type="ECO:0000256" key="2">
    <source>
        <dbReference type="ARBA" id="ARBA00023125"/>
    </source>
</evidence>
<dbReference type="PROSITE" id="PS50987">
    <property type="entry name" value="HTH_ARSR_2"/>
    <property type="match status" value="1"/>
</dbReference>
<dbReference type="InterPro" id="IPR011991">
    <property type="entry name" value="ArsR-like_HTH"/>
</dbReference>
<keyword evidence="1" id="KW-0805">Transcription regulation</keyword>
<sequence>MQIGLMFSLHLEGIVLVFNSIDIEIYNAYAEVKKMVEDKADIQQAVKVYKALGEPTRLKIALLLTEEQNLCCSSISSKLESVAGSTLSHHLKQLTECGLLTLRKDGTYIYYSVNRKTAEKYAPYLYDQEV</sequence>
<keyword evidence="2" id="KW-0238">DNA-binding</keyword>
<dbReference type="PANTHER" id="PTHR33154:SF33">
    <property type="entry name" value="TRANSCRIPTIONAL REPRESSOR SDPR"/>
    <property type="match status" value="1"/>
</dbReference>
<evidence type="ECO:0000313" key="6">
    <source>
        <dbReference type="Proteomes" id="UP000289856"/>
    </source>
</evidence>
<dbReference type="EMBL" id="AP019400">
    <property type="protein sequence ID" value="BBI34537.1"/>
    <property type="molecule type" value="Genomic_DNA"/>
</dbReference>
<dbReference type="PRINTS" id="PR00778">
    <property type="entry name" value="HTHARSR"/>
</dbReference>
<reference evidence="5 6" key="1">
    <citation type="submission" date="2019-01" db="EMBL/GenBank/DDBJ databases">
        <title>Complete genome sequence of Cohnella hallensis HS21 isolated from Korean fir (Abies koreana) rhizospheric soil.</title>
        <authorList>
            <person name="Jiang L."/>
            <person name="Kang S.W."/>
            <person name="Kim S."/>
            <person name="Jung J."/>
            <person name="Kim C.Y."/>
            <person name="Kim D.H."/>
            <person name="Kim S.W."/>
            <person name="Lee J."/>
        </authorList>
    </citation>
    <scope>NUCLEOTIDE SEQUENCE [LARGE SCALE GENOMIC DNA]</scope>
    <source>
        <strain evidence="5 6">HS21</strain>
    </source>
</reference>
<gene>
    <name evidence="5" type="ORF">KCTCHS21_39360</name>
</gene>
<dbReference type="NCBIfam" id="NF033788">
    <property type="entry name" value="HTH_metalloreg"/>
    <property type="match status" value="1"/>
</dbReference>
<dbReference type="Pfam" id="PF01022">
    <property type="entry name" value="HTH_5"/>
    <property type="match status" value="1"/>
</dbReference>
<accession>A0A3T1D8W9</accession>
<dbReference type="SUPFAM" id="SSF46785">
    <property type="entry name" value="Winged helix' DNA-binding domain"/>
    <property type="match status" value="1"/>
</dbReference>
<feature type="domain" description="HTH arsR-type" evidence="4">
    <location>
        <begin position="37"/>
        <end position="130"/>
    </location>
</feature>
<evidence type="ECO:0000313" key="5">
    <source>
        <dbReference type="EMBL" id="BBI34537.1"/>
    </source>
</evidence>
<dbReference type="CDD" id="cd00090">
    <property type="entry name" value="HTH_ARSR"/>
    <property type="match status" value="1"/>
</dbReference>
<dbReference type="GO" id="GO:0003677">
    <property type="term" value="F:DNA binding"/>
    <property type="evidence" value="ECO:0007669"/>
    <property type="project" value="UniProtKB-KW"/>
</dbReference>
<dbReference type="InterPro" id="IPR036390">
    <property type="entry name" value="WH_DNA-bd_sf"/>
</dbReference>
<dbReference type="Proteomes" id="UP000289856">
    <property type="component" value="Chromosome"/>
</dbReference>
<dbReference type="InterPro" id="IPR001845">
    <property type="entry name" value="HTH_ArsR_DNA-bd_dom"/>
</dbReference>
<dbReference type="InterPro" id="IPR036388">
    <property type="entry name" value="WH-like_DNA-bd_sf"/>
</dbReference>
<keyword evidence="6" id="KW-1185">Reference proteome</keyword>
<dbReference type="InterPro" id="IPR051081">
    <property type="entry name" value="HTH_MetalResp_TranReg"/>
</dbReference>
<evidence type="ECO:0000256" key="1">
    <source>
        <dbReference type="ARBA" id="ARBA00023015"/>
    </source>
</evidence>
<dbReference type="PANTHER" id="PTHR33154">
    <property type="entry name" value="TRANSCRIPTIONAL REGULATOR, ARSR FAMILY"/>
    <property type="match status" value="1"/>
</dbReference>
<proteinExistence type="predicted"/>
<evidence type="ECO:0000259" key="4">
    <source>
        <dbReference type="PROSITE" id="PS50987"/>
    </source>
</evidence>
<protein>
    <recommendedName>
        <fullName evidence="4">HTH arsR-type domain-containing protein</fullName>
    </recommendedName>
</protein>
<dbReference type="KEGG" id="cohn:KCTCHS21_39360"/>
<organism evidence="5 6">
    <name type="scientific">Cohnella abietis</name>
    <dbReference type="NCBI Taxonomy" id="2507935"/>
    <lineage>
        <taxon>Bacteria</taxon>
        <taxon>Bacillati</taxon>
        <taxon>Bacillota</taxon>
        <taxon>Bacilli</taxon>
        <taxon>Bacillales</taxon>
        <taxon>Paenibacillaceae</taxon>
        <taxon>Cohnella</taxon>
    </lineage>
</organism>
<dbReference type="SMART" id="SM00418">
    <property type="entry name" value="HTH_ARSR"/>
    <property type="match status" value="1"/>
</dbReference>
<keyword evidence="3" id="KW-0804">Transcription</keyword>
<dbReference type="GO" id="GO:0003700">
    <property type="term" value="F:DNA-binding transcription factor activity"/>
    <property type="evidence" value="ECO:0007669"/>
    <property type="project" value="InterPro"/>
</dbReference>
<dbReference type="AlphaFoldDB" id="A0A3T1D8W9"/>
<dbReference type="Gene3D" id="1.10.10.10">
    <property type="entry name" value="Winged helix-like DNA-binding domain superfamily/Winged helix DNA-binding domain"/>
    <property type="match status" value="1"/>
</dbReference>
<name>A0A3T1D8W9_9BACL</name>
<evidence type="ECO:0000256" key="3">
    <source>
        <dbReference type="ARBA" id="ARBA00023163"/>
    </source>
</evidence>